<organism evidence="2 3">
    <name type="scientific">Xiashengella succiniciproducens</name>
    <dbReference type="NCBI Taxonomy" id="2949635"/>
    <lineage>
        <taxon>Bacteria</taxon>
        <taxon>Pseudomonadati</taxon>
        <taxon>Bacteroidota</taxon>
        <taxon>Bacteroidia</taxon>
        <taxon>Marinilabiliales</taxon>
        <taxon>Marinilabiliaceae</taxon>
        <taxon>Xiashengella</taxon>
    </lineage>
</organism>
<dbReference type="KEGG" id="alkq:M9189_10475"/>
<name>A0A9J6ZP37_9BACT</name>
<dbReference type="InterPro" id="IPR050194">
    <property type="entry name" value="Glycosyltransferase_grp1"/>
</dbReference>
<evidence type="ECO:0000313" key="2">
    <source>
        <dbReference type="EMBL" id="URW79279.1"/>
    </source>
</evidence>
<keyword evidence="3" id="KW-1185">Reference proteome</keyword>
<protein>
    <submittedName>
        <fullName evidence="2">Glycosyltransferase family 4 protein</fullName>
    </submittedName>
</protein>
<feature type="domain" description="Glycosyltransferase subfamily 4-like N-terminal" evidence="1">
    <location>
        <begin position="16"/>
        <end position="188"/>
    </location>
</feature>
<reference evidence="2" key="1">
    <citation type="submission" date="2022-05" db="EMBL/GenBank/DDBJ databases">
        <authorList>
            <person name="Sun X."/>
        </authorList>
    </citation>
    <scope>NUCLEOTIDE SEQUENCE</scope>
    <source>
        <strain evidence="2">Ai-910</strain>
    </source>
</reference>
<dbReference type="SUPFAM" id="SSF53756">
    <property type="entry name" value="UDP-Glycosyltransferase/glycogen phosphorylase"/>
    <property type="match status" value="1"/>
</dbReference>
<dbReference type="CDD" id="cd03794">
    <property type="entry name" value="GT4_WbuB-like"/>
    <property type="match status" value="1"/>
</dbReference>
<accession>A0A9J6ZP37</accession>
<dbReference type="Proteomes" id="UP001056426">
    <property type="component" value="Chromosome"/>
</dbReference>
<sequence>MKIVLLTQYYRPEMGAPQSRLYEMLRGLKDLGAEVSVVTAMPNYPEGRIFKGYRGKFSIREEVDGLDVKRYWLYASNSRKALPRIFSMLSFSFTSLFSLGFIRRRKPDILIVESPPLTLALSGWILARLSGSKLVSNISDLWPLSALELGAMSKGRLYRFLEKLETFVYSRSAAVLGQSQEIVDYISAGGHNSYLFRNGVDYSRFADIPVNRIGGDRKAIVYAGLLGVAQGILNLN</sequence>
<dbReference type="Gene3D" id="3.40.50.2000">
    <property type="entry name" value="Glycogen Phosphorylase B"/>
    <property type="match status" value="1"/>
</dbReference>
<reference evidence="2" key="2">
    <citation type="submission" date="2022-06" db="EMBL/GenBank/DDBJ databases">
        <title>Xiashengella guii gen. nov. sp. nov., a bacterium isolated form anaerobic digestion tank.</title>
        <authorList>
            <person name="Huang H."/>
        </authorList>
    </citation>
    <scope>NUCLEOTIDE SEQUENCE</scope>
    <source>
        <strain evidence="2">Ai-910</strain>
    </source>
</reference>
<dbReference type="Pfam" id="PF13579">
    <property type="entry name" value="Glyco_trans_4_4"/>
    <property type="match status" value="1"/>
</dbReference>
<dbReference type="AlphaFoldDB" id="A0A9J6ZP37"/>
<dbReference type="PANTHER" id="PTHR45947">
    <property type="entry name" value="SULFOQUINOVOSYL TRANSFERASE SQD2"/>
    <property type="match status" value="1"/>
</dbReference>
<dbReference type="EMBL" id="CP098400">
    <property type="protein sequence ID" value="URW79279.1"/>
    <property type="molecule type" value="Genomic_DNA"/>
</dbReference>
<dbReference type="GO" id="GO:0016758">
    <property type="term" value="F:hexosyltransferase activity"/>
    <property type="evidence" value="ECO:0007669"/>
    <property type="project" value="TreeGrafter"/>
</dbReference>
<evidence type="ECO:0000259" key="1">
    <source>
        <dbReference type="Pfam" id="PF13579"/>
    </source>
</evidence>
<dbReference type="RefSeq" id="WP_250723041.1">
    <property type="nucleotide sequence ID" value="NZ_CP098400.1"/>
</dbReference>
<proteinExistence type="predicted"/>
<gene>
    <name evidence="2" type="ORF">M9189_10475</name>
</gene>
<evidence type="ECO:0000313" key="3">
    <source>
        <dbReference type="Proteomes" id="UP001056426"/>
    </source>
</evidence>
<dbReference type="PANTHER" id="PTHR45947:SF3">
    <property type="entry name" value="SULFOQUINOVOSYL TRANSFERASE SQD2"/>
    <property type="match status" value="1"/>
</dbReference>
<dbReference type="InterPro" id="IPR028098">
    <property type="entry name" value="Glyco_trans_4-like_N"/>
</dbReference>